<dbReference type="Proteomes" id="UP000499080">
    <property type="component" value="Unassembled WGS sequence"/>
</dbReference>
<feature type="transmembrane region" description="Helical" evidence="1">
    <location>
        <begin position="197"/>
        <end position="221"/>
    </location>
</feature>
<keyword evidence="3" id="KW-1185">Reference proteome</keyword>
<dbReference type="EMBL" id="BGPR01017232">
    <property type="protein sequence ID" value="GBN75537.1"/>
    <property type="molecule type" value="Genomic_DNA"/>
</dbReference>
<comment type="caution">
    <text evidence="2">The sequence shown here is derived from an EMBL/GenBank/DDBJ whole genome shotgun (WGS) entry which is preliminary data.</text>
</comment>
<keyword evidence="1" id="KW-0812">Transmembrane</keyword>
<feature type="transmembrane region" description="Helical" evidence="1">
    <location>
        <begin position="37"/>
        <end position="55"/>
    </location>
</feature>
<keyword evidence="1" id="KW-0472">Membrane</keyword>
<gene>
    <name evidence="2" type="ORF">AVEN_110549_1</name>
</gene>
<sequence length="403" mass="46850">MSKHNCKRVFILSEKSDRCECCCSTHSCTTCRKFKQMVSVFNIVGNVFVVVGLQLRKSTNWKRMVSIFMGIFMHLFLIYRCFVLNDRIKKSHYSLQMGILITMREGMILVMWHSVYAQRTKISELFNSFLKISHSFPHKKYRMWDRILYTLLASIFVYSLIVSVVMTAVLSNTEAKDYLYLTLFGTVIEESPQALVFILYCVFNFYILTLPFLVSITYVYLCCHLRRMLSLCTKRLFRCRSLDELEYVFQQAMGLFFVIKKLEASFSVCVFFVAAFNLTLAFTCFAYGLGYYETRNSVTAGVVAWLFGNKLSFIFISWTAANVMKELQNLKTTFQVALSNLERNVATLIFYQKLSVFDAVSLTGWEMFHLSKGLILTTFSCILTYGLLLFQTLNYEDPDEQDN</sequence>
<feature type="transmembrane region" description="Helical" evidence="1">
    <location>
        <begin position="61"/>
        <end position="82"/>
    </location>
</feature>
<evidence type="ECO:0000313" key="3">
    <source>
        <dbReference type="Proteomes" id="UP000499080"/>
    </source>
</evidence>
<organism evidence="2 3">
    <name type="scientific">Araneus ventricosus</name>
    <name type="common">Orbweaver spider</name>
    <name type="synonym">Epeira ventricosa</name>
    <dbReference type="NCBI Taxonomy" id="182803"/>
    <lineage>
        <taxon>Eukaryota</taxon>
        <taxon>Metazoa</taxon>
        <taxon>Ecdysozoa</taxon>
        <taxon>Arthropoda</taxon>
        <taxon>Chelicerata</taxon>
        <taxon>Arachnida</taxon>
        <taxon>Araneae</taxon>
        <taxon>Araneomorphae</taxon>
        <taxon>Entelegynae</taxon>
        <taxon>Araneoidea</taxon>
        <taxon>Araneidae</taxon>
        <taxon>Araneus</taxon>
    </lineage>
</organism>
<name>A0A4Y2RIB7_ARAVE</name>
<reference evidence="2 3" key="1">
    <citation type="journal article" date="2019" name="Sci. Rep.">
        <title>Orb-weaving spider Araneus ventricosus genome elucidates the spidroin gene catalogue.</title>
        <authorList>
            <person name="Kono N."/>
            <person name="Nakamura H."/>
            <person name="Ohtoshi R."/>
            <person name="Moran D.A.P."/>
            <person name="Shinohara A."/>
            <person name="Yoshida Y."/>
            <person name="Fujiwara M."/>
            <person name="Mori M."/>
            <person name="Tomita M."/>
            <person name="Arakawa K."/>
        </authorList>
    </citation>
    <scope>NUCLEOTIDE SEQUENCE [LARGE SCALE GENOMIC DNA]</scope>
</reference>
<accession>A0A4Y2RIB7</accession>
<evidence type="ECO:0000256" key="1">
    <source>
        <dbReference type="SAM" id="Phobius"/>
    </source>
</evidence>
<dbReference type="AlphaFoldDB" id="A0A4Y2RIB7"/>
<evidence type="ECO:0000313" key="2">
    <source>
        <dbReference type="EMBL" id="GBN75537.1"/>
    </source>
</evidence>
<dbReference type="OrthoDB" id="5800391at2759"/>
<proteinExistence type="predicted"/>
<evidence type="ECO:0008006" key="4">
    <source>
        <dbReference type="Google" id="ProtNLM"/>
    </source>
</evidence>
<feature type="transmembrane region" description="Helical" evidence="1">
    <location>
        <begin position="374"/>
        <end position="393"/>
    </location>
</feature>
<protein>
    <recommendedName>
        <fullName evidence="4">Gustatory receptor</fullName>
    </recommendedName>
</protein>
<feature type="transmembrane region" description="Helical" evidence="1">
    <location>
        <begin position="302"/>
        <end position="321"/>
    </location>
</feature>
<feature type="transmembrane region" description="Helical" evidence="1">
    <location>
        <begin position="147"/>
        <end position="170"/>
    </location>
</feature>
<keyword evidence="1" id="KW-1133">Transmembrane helix</keyword>
<feature type="transmembrane region" description="Helical" evidence="1">
    <location>
        <begin position="266"/>
        <end position="290"/>
    </location>
</feature>